<accession>A0A8S9RY06</accession>
<evidence type="ECO:0000313" key="1">
    <source>
        <dbReference type="EMBL" id="KAF3586221.1"/>
    </source>
</evidence>
<protein>
    <submittedName>
        <fullName evidence="1">Uncharacterized protein</fullName>
    </submittedName>
</protein>
<dbReference type="Proteomes" id="UP000712600">
    <property type="component" value="Unassembled WGS sequence"/>
</dbReference>
<sequence>MVRGDALVRSSDLRTSVSWLNDKVKGIRKLRLNQDELGTAEGQLNSARWSVMVRASVVGSWAVMGSGQLGVAFSINRESLVQKMARKSLGKTLPKSYQKERNKESKGPAVREENRGCWCGLAGEI</sequence>
<name>A0A8S9RY06_BRACR</name>
<proteinExistence type="predicted"/>
<dbReference type="EMBL" id="QGKX02000088">
    <property type="protein sequence ID" value="KAF3586221.1"/>
    <property type="molecule type" value="Genomic_DNA"/>
</dbReference>
<reference evidence="1" key="1">
    <citation type="submission" date="2019-12" db="EMBL/GenBank/DDBJ databases">
        <title>Genome sequencing and annotation of Brassica cretica.</title>
        <authorList>
            <person name="Studholme D.J."/>
            <person name="Sarris P."/>
        </authorList>
    </citation>
    <scope>NUCLEOTIDE SEQUENCE</scope>
    <source>
        <strain evidence="1">PFS-109/04</strain>
        <tissue evidence="1">Leaf</tissue>
    </source>
</reference>
<gene>
    <name evidence="1" type="ORF">F2Q69_00030775</name>
</gene>
<organism evidence="1 2">
    <name type="scientific">Brassica cretica</name>
    <name type="common">Mustard</name>
    <dbReference type="NCBI Taxonomy" id="69181"/>
    <lineage>
        <taxon>Eukaryota</taxon>
        <taxon>Viridiplantae</taxon>
        <taxon>Streptophyta</taxon>
        <taxon>Embryophyta</taxon>
        <taxon>Tracheophyta</taxon>
        <taxon>Spermatophyta</taxon>
        <taxon>Magnoliopsida</taxon>
        <taxon>eudicotyledons</taxon>
        <taxon>Gunneridae</taxon>
        <taxon>Pentapetalae</taxon>
        <taxon>rosids</taxon>
        <taxon>malvids</taxon>
        <taxon>Brassicales</taxon>
        <taxon>Brassicaceae</taxon>
        <taxon>Brassiceae</taxon>
        <taxon>Brassica</taxon>
    </lineage>
</organism>
<dbReference type="AlphaFoldDB" id="A0A8S9RY06"/>
<comment type="caution">
    <text evidence="1">The sequence shown here is derived from an EMBL/GenBank/DDBJ whole genome shotgun (WGS) entry which is preliminary data.</text>
</comment>
<evidence type="ECO:0000313" key="2">
    <source>
        <dbReference type="Proteomes" id="UP000712600"/>
    </source>
</evidence>